<protein>
    <submittedName>
        <fullName evidence="1">Uncharacterized protein</fullName>
    </submittedName>
</protein>
<accession>A4CKM6</accession>
<gene>
    <name evidence="1" type="ordered locus">RB2501_13894</name>
</gene>
<proteinExistence type="predicted"/>
<dbReference type="EMBL" id="CP001712">
    <property type="protein sequence ID" value="EAR15425.1"/>
    <property type="molecule type" value="Genomic_DNA"/>
</dbReference>
<evidence type="ECO:0000313" key="2">
    <source>
        <dbReference type="Proteomes" id="UP000009049"/>
    </source>
</evidence>
<organism evidence="1 2">
    <name type="scientific">Robiginitalea biformata (strain ATCC BAA-864 / DSM 15991 / KCTC 12146 / HTCC2501)</name>
    <dbReference type="NCBI Taxonomy" id="313596"/>
    <lineage>
        <taxon>Bacteria</taxon>
        <taxon>Pseudomonadati</taxon>
        <taxon>Bacteroidota</taxon>
        <taxon>Flavobacteriia</taxon>
        <taxon>Flavobacteriales</taxon>
        <taxon>Flavobacteriaceae</taxon>
        <taxon>Robiginitalea</taxon>
    </lineage>
</organism>
<dbReference type="Proteomes" id="UP000009049">
    <property type="component" value="Chromosome"/>
</dbReference>
<dbReference type="STRING" id="313596.RB2501_13894"/>
<dbReference type="AlphaFoldDB" id="A4CKM6"/>
<dbReference type="KEGG" id="rbi:RB2501_13894"/>
<reference evidence="1 2" key="1">
    <citation type="journal article" date="2009" name="J. Bacteriol.">
        <title>Complete genome sequence of Robiginitalea biformata HTCC2501.</title>
        <authorList>
            <person name="Oh H.M."/>
            <person name="Giovannoni S.J."/>
            <person name="Lee K."/>
            <person name="Ferriera S."/>
            <person name="Johnson J."/>
            <person name="Cho J.C."/>
        </authorList>
    </citation>
    <scope>NUCLEOTIDE SEQUENCE [LARGE SCALE GENOMIC DNA]</scope>
    <source>
        <strain evidence="2">ATCC BAA-864 / HTCC2501 / KCTC 12146</strain>
    </source>
</reference>
<dbReference type="HOGENOM" id="CLU_1936530_0_0_10"/>
<name>A4CKM6_ROBBH</name>
<sequence>MNLREIQLTKISIDCFRVMYDALLLYLASPTDFDGTDRKEIVFRSLALELSAKIQHRAYGLTVFLMRPDEISRRTRRMTLSAHHAVILLEALSTTQGYMTTLQRAVAARIIEPLDRGLKEPHNINQVKHL</sequence>
<keyword evidence="2" id="KW-1185">Reference proteome</keyword>
<evidence type="ECO:0000313" key="1">
    <source>
        <dbReference type="EMBL" id="EAR15425.1"/>
    </source>
</evidence>